<dbReference type="GO" id="GO:0005634">
    <property type="term" value="C:nucleus"/>
    <property type="evidence" value="ECO:0007669"/>
    <property type="project" value="UniProtKB-SubCell"/>
</dbReference>
<comment type="similarity">
    <text evidence="3">Belongs to the EME1/MMS4 family.</text>
</comment>
<comment type="caution">
    <text evidence="16">The sequence shown here is derived from an EMBL/GenBank/DDBJ whole genome shotgun (WGS) entry which is preliminary data.</text>
</comment>
<evidence type="ECO:0000256" key="4">
    <source>
        <dbReference type="ARBA" id="ARBA00022722"/>
    </source>
</evidence>
<dbReference type="AlphaFoldDB" id="A0A9N9UUT0"/>
<comment type="subcellular location">
    <subcellularLocation>
        <location evidence="2">Nucleus</location>
    </subcellularLocation>
</comment>
<evidence type="ECO:0000256" key="14">
    <source>
        <dbReference type="SAM" id="MobiDB-lite"/>
    </source>
</evidence>
<evidence type="ECO:0000256" key="3">
    <source>
        <dbReference type="ARBA" id="ARBA00005313"/>
    </source>
</evidence>
<dbReference type="GO" id="GO:0006302">
    <property type="term" value="P:double-strand break repair"/>
    <property type="evidence" value="ECO:0007669"/>
    <property type="project" value="TreeGrafter"/>
</dbReference>
<dbReference type="GO" id="GO:0000712">
    <property type="term" value="P:resolution of meiotic recombination intermediates"/>
    <property type="evidence" value="ECO:0007669"/>
    <property type="project" value="TreeGrafter"/>
</dbReference>
<feature type="compositionally biased region" description="Polar residues" evidence="14">
    <location>
        <begin position="31"/>
        <end position="41"/>
    </location>
</feature>
<feature type="compositionally biased region" description="Basic and acidic residues" evidence="14">
    <location>
        <begin position="401"/>
        <end position="419"/>
    </location>
</feature>
<evidence type="ECO:0000256" key="11">
    <source>
        <dbReference type="ARBA" id="ARBA00023204"/>
    </source>
</evidence>
<evidence type="ECO:0000256" key="6">
    <source>
        <dbReference type="ARBA" id="ARBA00022759"/>
    </source>
</evidence>
<proteinExistence type="inferred from homology"/>
<keyword evidence="4" id="KW-0540">Nuclease</keyword>
<organism evidence="16 17">
    <name type="scientific">Clonostachys byssicola</name>
    <dbReference type="NCBI Taxonomy" id="160290"/>
    <lineage>
        <taxon>Eukaryota</taxon>
        <taxon>Fungi</taxon>
        <taxon>Dikarya</taxon>
        <taxon>Ascomycota</taxon>
        <taxon>Pezizomycotina</taxon>
        <taxon>Sordariomycetes</taxon>
        <taxon>Hypocreomycetidae</taxon>
        <taxon>Hypocreales</taxon>
        <taxon>Bionectriaceae</taxon>
        <taxon>Clonostachys</taxon>
    </lineage>
</organism>
<keyword evidence="9" id="KW-0460">Magnesium</keyword>
<dbReference type="InterPro" id="IPR042530">
    <property type="entry name" value="EME1/EME2_C"/>
</dbReference>
<dbReference type="GO" id="GO:0031297">
    <property type="term" value="P:replication fork processing"/>
    <property type="evidence" value="ECO:0007669"/>
    <property type="project" value="TreeGrafter"/>
</dbReference>
<dbReference type="OrthoDB" id="343092at2759"/>
<keyword evidence="7" id="KW-0227">DNA damage</keyword>
<comment type="cofactor">
    <cofactor evidence="1">
        <name>Mg(2+)</name>
        <dbReference type="ChEBI" id="CHEBI:18420"/>
    </cofactor>
</comment>
<sequence length="748" mass="83118">MAREVIDLISSSPPPPRKSSSPPLFVDDTVPSGQPTQSCTSHPHEVDLEYLSDDFDTTIDIDELISLPSFDKCSYANPTDNLTSKQQLTPVSIETADTTRQQIIQETITDIHSDDFDNASENDEPRIYEPTRNGNKRRRVSDWVNPKDLPTLEPSDPFYSSQKEEPLGGNQDESSHSANRPVEILSSPERPPTARSKPGLPSTTIENRPTTSFRTSFHSSPDPFKSPIPQHIPCSNPPQSHAPEHVESSNPFASSPRETRAKETAPKAARFPDIEIVSSAPSPGFTSNTASRREWDPISSSAPEIGSHTLPDVRRQKATAEVTISVDSDSSSQGFGSESDEEDELPDITQLIAAPRKRSSLHRSYSDNFASKSRSKASKPTKSTAGRAREREAKAAAMAAEKARKQRERERDKEAKARDKERAAALAEVNKIRTDKKISTPEMLVDLSASLNPTTRTQVEPLLKALDVEFSTWESPVDNVIKWRRKVTSRFNEDLGHWEPVPRRIQNEKHVAVIILADEFVQLALSGGLDDHVSKMTEHFPNHQLIYLIEGLHVWMRKNRNTRNRQFVSGVRVQEGAAPSTSRRRNAPAAEYVSEETIEDALLQLQVMHDALIHHTTIPLETSQWITVLTQHISTIPYRKQKDLATMNAAFCMESGQVRSGDNPKDTYIRMLQEISRVTAPVAYGIAAEFGTVSELVNGLESGGANRLEAVRKSANKDGVMSDRTVGQALSKRLHKVFTGRDESSTDV</sequence>
<keyword evidence="17" id="KW-1185">Reference proteome</keyword>
<dbReference type="CDD" id="cd20085">
    <property type="entry name" value="XPF_nuclease_Mms4"/>
    <property type="match status" value="1"/>
</dbReference>
<keyword evidence="6" id="KW-0255">Endonuclease</keyword>
<dbReference type="GO" id="GO:0003677">
    <property type="term" value="F:DNA binding"/>
    <property type="evidence" value="ECO:0007669"/>
    <property type="project" value="InterPro"/>
</dbReference>
<name>A0A9N9UUT0_9HYPO</name>
<evidence type="ECO:0000256" key="7">
    <source>
        <dbReference type="ARBA" id="ARBA00022763"/>
    </source>
</evidence>
<evidence type="ECO:0000256" key="13">
    <source>
        <dbReference type="ARBA" id="ARBA00023254"/>
    </source>
</evidence>
<dbReference type="EMBL" id="CABFNO020001566">
    <property type="protein sequence ID" value="CAH0004360.1"/>
    <property type="molecule type" value="Genomic_DNA"/>
</dbReference>
<evidence type="ECO:0000256" key="9">
    <source>
        <dbReference type="ARBA" id="ARBA00022842"/>
    </source>
</evidence>
<accession>A0A9N9UUT0</accession>
<evidence type="ECO:0000256" key="12">
    <source>
        <dbReference type="ARBA" id="ARBA00023242"/>
    </source>
</evidence>
<dbReference type="InterPro" id="IPR006166">
    <property type="entry name" value="ERCC4_domain"/>
</dbReference>
<feature type="compositionally biased region" description="Polar residues" evidence="14">
    <location>
        <begin position="279"/>
        <end position="290"/>
    </location>
</feature>
<evidence type="ECO:0000256" key="2">
    <source>
        <dbReference type="ARBA" id="ARBA00004123"/>
    </source>
</evidence>
<dbReference type="GO" id="GO:0008821">
    <property type="term" value="F:crossover junction DNA endonuclease activity"/>
    <property type="evidence" value="ECO:0007669"/>
    <property type="project" value="TreeGrafter"/>
</dbReference>
<keyword evidence="10" id="KW-0233">DNA recombination</keyword>
<dbReference type="Proteomes" id="UP000754883">
    <property type="component" value="Unassembled WGS sequence"/>
</dbReference>
<dbReference type="SMART" id="SM00891">
    <property type="entry name" value="ERCC4"/>
    <property type="match status" value="1"/>
</dbReference>
<dbReference type="Pfam" id="PF02732">
    <property type="entry name" value="ERCC4"/>
    <property type="match status" value="1"/>
</dbReference>
<dbReference type="GO" id="GO:0048476">
    <property type="term" value="C:Holliday junction resolvase complex"/>
    <property type="evidence" value="ECO:0007669"/>
    <property type="project" value="InterPro"/>
</dbReference>
<reference evidence="16" key="1">
    <citation type="submission" date="2021-10" db="EMBL/GenBank/DDBJ databases">
        <authorList>
            <person name="Piombo E."/>
        </authorList>
    </citation>
    <scope>NUCLEOTIDE SEQUENCE</scope>
</reference>
<evidence type="ECO:0000256" key="10">
    <source>
        <dbReference type="ARBA" id="ARBA00023172"/>
    </source>
</evidence>
<feature type="compositionally biased region" description="Polar residues" evidence="14">
    <location>
        <begin position="362"/>
        <end position="372"/>
    </location>
</feature>
<dbReference type="FunFam" id="1.10.150.670:FF:000004">
    <property type="entry name" value="Crossover junction endonuclease EME1"/>
    <property type="match status" value="1"/>
</dbReference>
<protein>
    <recommendedName>
        <fullName evidence="15">ERCC4 domain-containing protein</fullName>
    </recommendedName>
</protein>
<feature type="region of interest" description="Disordered" evidence="14">
    <location>
        <begin position="1"/>
        <end position="44"/>
    </location>
</feature>
<feature type="compositionally biased region" description="Basic and acidic residues" evidence="14">
    <location>
        <begin position="257"/>
        <end position="273"/>
    </location>
</feature>
<evidence type="ECO:0000259" key="15">
    <source>
        <dbReference type="SMART" id="SM00891"/>
    </source>
</evidence>
<gene>
    <name evidence="16" type="ORF">CBYS24578_00011900</name>
</gene>
<evidence type="ECO:0000256" key="5">
    <source>
        <dbReference type="ARBA" id="ARBA00022723"/>
    </source>
</evidence>
<keyword evidence="5" id="KW-0479">Metal-binding</keyword>
<evidence type="ECO:0000256" key="1">
    <source>
        <dbReference type="ARBA" id="ARBA00001946"/>
    </source>
</evidence>
<keyword evidence="8" id="KW-0378">Hydrolase</keyword>
<dbReference type="InterPro" id="IPR033310">
    <property type="entry name" value="Mms4/EME1/EME2"/>
</dbReference>
<feature type="region of interest" description="Disordered" evidence="14">
    <location>
        <begin position="107"/>
        <end position="419"/>
    </location>
</feature>
<feature type="compositionally biased region" description="Polar residues" evidence="14">
    <location>
        <begin position="201"/>
        <end position="219"/>
    </location>
</feature>
<dbReference type="GO" id="GO:0046872">
    <property type="term" value="F:metal ion binding"/>
    <property type="evidence" value="ECO:0007669"/>
    <property type="project" value="UniProtKB-KW"/>
</dbReference>
<keyword evidence="12" id="KW-0539">Nucleus</keyword>
<dbReference type="Gene3D" id="1.10.150.670">
    <property type="entry name" value="Crossover junction endonuclease EME1, DNA-binding domain"/>
    <property type="match status" value="1"/>
</dbReference>
<keyword evidence="13" id="KW-0469">Meiosis</keyword>
<keyword evidence="11" id="KW-0234">DNA repair</keyword>
<dbReference type="InterPro" id="IPR047521">
    <property type="entry name" value="XPF_nuclease_EME1_ascomycetes"/>
</dbReference>
<dbReference type="PANTHER" id="PTHR21077">
    <property type="entry name" value="EME1 PROTEIN"/>
    <property type="match status" value="1"/>
</dbReference>
<dbReference type="PANTHER" id="PTHR21077:SF5">
    <property type="entry name" value="CROSSOVER JUNCTION ENDONUCLEASE MMS4"/>
    <property type="match status" value="1"/>
</dbReference>
<feature type="compositionally biased region" description="Low complexity" evidence="14">
    <location>
        <begin position="325"/>
        <end position="337"/>
    </location>
</feature>
<evidence type="ECO:0000313" key="17">
    <source>
        <dbReference type="Proteomes" id="UP000754883"/>
    </source>
</evidence>
<evidence type="ECO:0000256" key="8">
    <source>
        <dbReference type="ARBA" id="ARBA00022801"/>
    </source>
</evidence>
<dbReference type="GO" id="GO:0031573">
    <property type="term" value="P:mitotic intra-S DNA damage checkpoint signaling"/>
    <property type="evidence" value="ECO:0007669"/>
    <property type="project" value="TreeGrafter"/>
</dbReference>
<evidence type="ECO:0000313" key="16">
    <source>
        <dbReference type="EMBL" id="CAH0004360.1"/>
    </source>
</evidence>
<dbReference type="Gene3D" id="3.40.50.10130">
    <property type="match status" value="1"/>
</dbReference>
<feature type="domain" description="ERCC4" evidence="15">
    <location>
        <begin position="442"/>
        <end position="701"/>
    </location>
</feature>